<dbReference type="EMBL" id="CAUEEQ010075474">
    <property type="protein sequence ID" value="CAJ0966551.1"/>
    <property type="molecule type" value="Genomic_DNA"/>
</dbReference>
<keyword evidence="1" id="KW-0812">Transmembrane</keyword>
<keyword evidence="1" id="KW-1133">Transmembrane helix</keyword>
<evidence type="ECO:0000313" key="3">
    <source>
        <dbReference type="Proteomes" id="UP001176940"/>
    </source>
</evidence>
<comment type="caution">
    <text evidence="2">The sequence shown here is derived from an EMBL/GenBank/DDBJ whole genome shotgun (WGS) entry which is preliminary data.</text>
</comment>
<name>A0ABN9MII4_9NEOB</name>
<keyword evidence="3" id="KW-1185">Reference proteome</keyword>
<evidence type="ECO:0000313" key="2">
    <source>
        <dbReference type="EMBL" id="CAJ0966551.1"/>
    </source>
</evidence>
<reference evidence="2" key="1">
    <citation type="submission" date="2023-07" db="EMBL/GenBank/DDBJ databases">
        <authorList>
            <person name="Stuckert A."/>
        </authorList>
    </citation>
    <scope>NUCLEOTIDE SEQUENCE</scope>
</reference>
<proteinExistence type="predicted"/>
<organism evidence="2 3">
    <name type="scientific">Ranitomeya imitator</name>
    <name type="common">mimic poison frog</name>
    <dbReference type="NCBI Taxonomy" id="111125"/>
    <lineage>
        <taxon>Eukaryota</taxon>
        <taxon>Metazoa</taxon>
        <taxon>Chordata</taxon>
        <taxon>Craniata</taxon>
        <taxon>Vertebrata</taxon>
        <taxon>Euteleostomi</taxon>
        <taxon>Amphibia</taxon>
        <taxon>Batrachia</taxon>
        <taxon>Anura</taxon>
        <taxon>Neobatrachia</taxon>
        <taxon>Hyloidea</taxon>
        <taxon>Dendrobatidae</taxon>
        <taxon>Dendrobatinae</taxon>
        <taxon>Ranitomeya</taxon>
    </lineage>
</organism>
<dbReference type="Proteomes" id="UP001176940">
    <property type="component" value="Unassembled WGS sequence"/>
</dbReference>
<protein>
    <submittedName>
        <fullName evidence="2">Uncharacterized protein</fullName>
    </submittedName>
</protein>
<sequence>MAQQDPDRCCLSNTTISLARTLQRHGSLAISFSVKSEASWRREIKVILMPICRKPSGKTVPDKEGMDAATEPLQHSRGNGWSWPAHPLQFMGWFTYLLYTIIGFGILKY</sequence>
<accession>A0ABN9MII4</accession>
<feature type="transmembrane region" description="Helical" evidence="1">
    <location>
        <begin position="90"/>
        <end position="107"/>
    </location>
</feature>
<gene>
    <name evidence="2" type="ORF">RIMI_LOCUS21425830</name>
</gene>
<keyword evidence="1" id="KW-0472">Membrane</keyword>
<evidence type="ECO:0000256" key="1">
    <source>
        <dbReference type="SAM" id="Phobius"/>
    </source>
</evidence>